<feature type="compositionally biased region" description="Polar residues" evidence="1">
    <location>
        <begin position="80"/>
        <end position="122"/>
    </location>
</feature>
<proteinExistence type="predicted"/>
<protein>
    <submittedName>
        <fullName evidence="2">Uncharacterized protein</fullName>
    </submittedName>
</protein>
<reference evidence="2" key="1">
    <citation type="submission" date="2021-05" db="EMBL/GenBank/DDBJ databases">
        <authorList>
            <person name="Alioto T."/>
            <person name="Alioto T."/>
            <person name="Gomez Garrido J."/>
        </authorList>
    </citation>
    <scope>NUCLEOTIDE SEQUENCE</scope>
</reference>
<feature type="region of interest" description="Disordered" evidence="1">
    <location>
        <begin position="515"/>
        <end position="552"/>
    </location>
</feature>
<dbReference type="EMBL" id="HBUF01117222">
    <property type="protein sequence ID" value="CAG6641408.1"/>
    <property type="molecule type" value="Transcribed_RNA"/>
</dbReference>
<name>A0A8D8QZH0_9HEMI</name>
<evidence type="ECO:0000313" key="2">
    <source>
        <dbReference type="EMBL" id="CAG6641408.1"/>
    </source>
</evidence>
<evidence type="ECO:0000256" key="1">
    <source>
        <dbReference type="SAM" id="MobiDB-lite"/>
    </source>
</evidence>
<accession>A0A8D8QZH0</accession>
<organism evidence="2">
    <name type="scientific">Cacopsylla melanoneura</name>
    <dbReference type="NCBI Taxonomy" id="428564"/>
    <lineage>
        <taxon>Eukaryota</taxon>
        <taxon>Metazoa</taxon>
        <taxon>Ecdysozoa</taxon>
        <taxon>Arthropoda</taxon>
        <taxon>Hexapoda</taxon>
        <taxon>Insecta</taxon>
        <taxon>Pterygota</taxon>
        <taxon>Neoptera</taxon>
        <taxon>Paraneoptera</taxon>
        <taxon>Hemiptera</taxon>
        <taxon>Sternorrhyncha</taxon>
        <taxon>Psylloidea</taxon>
        <taxon>Psyllidae</taxon>
        <taxon>Psyllinae</taxon>
        <taxon>Cacopsylla</taxon>
    </lineage>
</organism>
<feature type="compositionally biased region" description="Low complexity" evidence="1">
    <location>
        <begin position="519"/>
        <end position="534"/>
    </location>
</feature>
<feature type="region of interest" description="Disordered" evidence="1">
    <location>
        <begin position="80"/>
        <end position="163"/>
    </location>
</feature>
<dbReference type="AlphaFoldDB" id="A0A8D8QZH0"/>
<sequence length="764" mass="86184">MQESYNSTYDGFFEEPNKSSFSTQFKSPIKEHVPQSASTNTSTFPKCIQARLSVLGSKPHLPIYNINRMNNIAHTTRQTPTLDKQIETNTSNRTLPNGTGNTNEQSINSYTNGLPVHNQTGLHYQPGFGSPPKATPTTNFYGQKSSHNLNNAHENGSNYKERPNSISVNAMIKTPNKDNVHVEAVAKPMNNDVPILPTLSFYNSTRSVANLNKRKCEDDITEESNKKQKTDSEIAIASHTDNVADTNTTKDYKLLRRAMEHLQEQIDNDKPAMKNRSTKALDGKLGILFSSVHMKDRVGFDKKIKQIAKEISVNPFETLSRKLIGMFDREQLIDNPKDMSIMLTKVFCIVLEVIRHQPEFLPVLMKTTLESITLHCETTLLSVTYSLVKLYVGLCRWRNDTASVMTLLYDAIYFHKKRAINIMDATLTRWPSVYPVGSRCVRVKVMSIILLNQQNHGYASNDQSVFVKTKQALRHKYRYREQYTYKSVLEELMLMLRDEQKCFCDTRANKQWNNSRGYNPYDNINSSPNNSNAPTRGYNSNDNSCHQRSGHSYTPNLPSSNCCVQSALILLAKHWTPSEMYNVVVDSQLATLFRSSLDSGRLSVAATCAEIMGMIGKAMPRGLSLVCSLSLLDTLEAGLRHPACTPLSAARLSIARAAAWLASHNTERVLDILSSVAWSDEEVRALVEHIATKVIVAKDFDWWKASLERLQGQINPVDQSCDKRQESDNNTYDGFFEEPNKASFSTQFKPPIKEQFRTNANTGI</sequence>
<feature type="compositionally biased region" description="Polar residues" evidence="1">
    <location>
        <begin position="135"/>
        <end position="163"/>
    </location>
</feature>
<feature type="compositionally biased region" description="Polar residues" evidence="1">
    <location>
        <begin position="537"/>
        <end position="552"/>
    </location>
</feature>